<dbReference type="InterPro" id="IPR050931">
    <property type="entry name" value="Mito_Protein_Transport_Metaxin"/>
</dbReference>
<keyword evidence="2" id="KW-0813">Transport</keyword>
<organism evidence="9 10">
    <name type="scientific">Leucosporidium creatinivorum</name>
    <dbReference type="NCBI Taxonomy" id="106004"/>
    <lineage>
        <taxon>Eukaryota</taxon>
        <taxon>Fungi</taxon>
        <taxon>Dikarya</taxon>
        <taxon>Basidiomycota</taxon>
        <taxon>Pucciniomycotina</taxon>
        <taxon>Microbotryomycetes</taxon>
        <taxon>Leucosporidiales</taxon>
        <taxon>Leucosporidium</taxon>
    </lineage>
</organism>
<feature type="domain" description="Mitochondrial outer membrane transport complex Sam37/metaxin N-terminal" evidence="8">
    <location>
        <begin position="22"/>
        <end position="141"/>
    </location>
</feature>
<keyword evidence="5" id="KW-0496">Mitochondrion</keyword>
<evidence type="ECO:0000256" key="4">
    <source>
        <dbReference type="ARBA" id="ARBA00022927"/>
    </source>
</evidence>
<evidence type="ECO:0000313" key="10">
    <source>
        <dbReference type="Proteomes" id="UP000193467"/>
    </source>
</evidence>
<evidence type="ECO:0000256" key="5">
    <source>
        <dbReference type="ARBA" id="ARBA00023128"/>
    </source>
</evidence>
<keyword evidence="6" id="KW-0472">Membrane</keyword>
<evidence type="ECO:0000259" key="8">
    <source>
        <dbReference type="Pfam" id="PF10568"/>
    </source>
</evidence>
<dbReference type="InterPro" id="IPR019564">
    <property type="entry name" value="Sam37/metaxin_N"/>
</dbReference>
<dbReference type="Pfam" id="PF10568">
    <property type="entry name" value="Tom37"/>
    <property type="match status" value="1"/>
</dbReference>
<evidence type="ECO:0000256" key="3">
    <source>
        <dbReference type="ARBA" id="ARBA00022787"/>
    </source>
</evidence>
<sequence length="404" mass="44627">MLHLYVLPGSATHDLPSLDPESLVAASYLQLLRPGEWELVECSDQGLSPSGSLPFLRLEDSVELAGSAILPHLIRSTKLKSQLNALQASESTAFQALLDTTVLPLVLHSLYSLPQNWTFTRQLLASSMSYPTKMWRPAQLRESARELVEATHPTWWGMGGEAEAEEEAQRRRKKALLETGIEGVRERKDEERRDGKDRVRKTFGEGKIAAAAREVFTALESTLAASSTPFFFSSSSPTPLDAHLSSLLSLVLYLPLPAPILADLINASFPRLWTHTALLRRTLWSEPPSRPSPSSAAASCNTWGWVRDLIPNPWEWESLAPLGLGRGNDVKRGGTARKPTKKEQEFARRRWQFAAVVGVGLLGWGLGTGAIPLPGKLGRVLAAGEEEGEWEEEEEDEEEIIIEL</sequence>
<protein>
    <recommendedName>
        <fullName evidence="8">Mitochondrial outer membrane transport complex Sam37/metaxin N-terminal domain-containing protein</fullName>
    </recommendedName>
</protein>
<dbReference type="STRING" id="106004.A0A1Y2DRJ9"/>
<dbReference type="EMBL" id="MCGR01000071">
    <property type="protein sequence ID" value="ORY61908.1"/>
    <property type="molecule type" value="Genomic_DNA"/>
</dbReference>
<dbReference type="GO" id="GO:0015031">
    <property type="term" value="P:protein transport"/>
    <property type="evidence" value="ECO:0007669"/>
    <property type="project" value="UniProtKB-KW"/>
</dbReference>
<evidence type="ECO:0000256" key="7">
    <source>
        <dbReference type="SAM" id="MobiDB-lite"/>
    </source>
</evidence>
<accession>A0A1Y2DRJ9</accession>
<evidence type="ECO:0000256" key="1">
    <source>
        <dbReference type="ARBA" id="ARBA00004294"/>
    </source>
</evidence>
<evidence type="ECO:0000313" key="9">
    <source>
        <dbReference type="EMBL" id="ORY61908.1"/>
    </source>
</evidence>
<dbReference type="GO" id="GO:0007005">
    <property type="term" value="P:mitochondrion organization"/>
    <property type="evidence" value="ECO:0007669"/>
    <property type="project" value="TreeGrafter"/>
</dbReference>
<reference evidence="9 10" key="1">
    <citation type="submission" date="2016-07" db="EMBL/GenBank/DDBJ databases">
        <title>Pervasive Adenine N6-methylation of Active Genes in Fungi.</title>
        <authorList>
            <consortium name="DOE Joint Genome Institute"/>
            <person name="Mondo S.J."/>
            <person name="Dannebaum R.O."/>
            <person name="Kuo R.C."/>
            <person name="Labutti K."/>
            <person name="Haridas S."/>
            <person name="Kuo A."/>
            <person name="Salamov A."/>
            <person name="Ahrendt S.R."/>
            <person name="Lipzen A."/>
            <person name="Sullivan W."/>
            <person name="Andreopoulos W.B."/>
            <person name="Clum A."/>
            <person name="Lindquist E."/>
            <person name="Daum C."/>
            <person name="Ramamoorthy G.K."/>
            <person name="Gryganskyi A."/>
            <person name="Culley D."/>
            <person name="Magnuson J.K."/>
            <person name="James T.Y."/>
            <person name="O'Malley M.A."/>
            <person name="Stajich J.E."/>
            <person name="Spatafora J.W."/>
            <person name="Visel A."/>
            <person name="Grigoriev I.V."/>
        </authorList>
    </citation>
    <scope>NUCLEOTIDE SEQUENCE [LARGE SCALE GENOMIC DNA]</scope>
    <source>
        <strain evidence="9 10">62-1032</strain>
    </source>
</reference>
<dbReference type="OrthoDB" id="5835136at2759"/>
<dbReference type="Proteomes" id="UP000193467">
    <property type="component" value="Unassembled WGS sequence"/>
</dbReference>
<keyword evidence="10" id="KW-1185">Reference proteome</keyword>
<comment type="subcellular location">
    <subcellularLocation>
        <location evidence="1">Mitochondrion outer membrane</location>
    </subcellularLocation>
</comment>
<dbReference type="InParanoid" id="A0A1Y2DRJ9"/>
<comment type="caution">
    <text evidence="9">The sequence shown here is derived from an EMBL/GenBank/DDBJ whole genome shotgun (WGS) entry which is preliminary data.</text>
</comment>
<name>A0A1Y2DRJ9_9BASI</name>
<proteinExistence type="predicted"/>
<dbReference type="PANTHER" id="PTHR12289">
    <property type="entry name" value="METAXIN RELATED"/>
    <property type="match status" value="1"/>
</dbReference>
<feature type="region of interest" description="Disordered" evidence="7">
    <location>
        <begin position="385"/>
        <end position="404"/>
    </location>
</feature>
<evidence type="ECO:0000256" key="2">
    <source>
        <dbReference type="ARBA" id="ARBA00022448"/>
    </source>
</evidence>
<evidence type="ECO:0000256" key="6">
    <source>
        <dbReference type="ARBA" id="ARBA00023136"/>
    </source>
</evidence>
<dbReference type="AlphaFoldDB" id="A0A1Y2DRJ9"/>
<keyword evidence="4" id="KW-0653">Protein transport</keyword>
<dbReference type="GO" id="GO:0001401">
    <property type="term" value="C:SAM complex"/>
    <property type="evidence" value="ECO:0007669"/>
    <property type="project" value="InterPro"/>
</dbReference>
<dbReference type="PANTHER" id="PTHR12289:SF41">
    <property type="entry name" value="FAILED AXON CONNECTIONS-RELATED"/>
    <property type="match status" value="1"/>
</dbReference>
<gene>
    <name evidence="9" type="ORF">BCR35DRAFT_355142</name>
</gene>
<keyword evidence="3" id="KW-1000">Mitochondrion outer membrane</keyword>